<proteinExistence type="predicted"/>
<dbReference type="AlphaFoldDB" id="A0A9D0ZIS0"/>
<gene>
    <name evidence="1" type="ORF">IAD32_06820</name>
</gene>
<dbReference type="EMBL" id="DVFW01000030">
    <property type="protein sequence ID" value="HIQ80981.1"/>
    <property type="molecule type" value="Genomic_DNA"/>
</dbReference>
<reference evidence="1" key="1">
    <citation type="submission" date="2020-10" db="EMBL/GenBank/DDBJ databases">
        <authorList>
            <person name="Gilroy R."/>
        </authorList>
    </citation>
    <scope>NUCLEOTIDE SEQUENCE</scope>
    <source>
        <strain evidence="1">ChiSjej1B19-3389</strain>
    </source>
</reference>
<evidence type="ECO:0000313" key="2">
    <source>
        <dbReference type="Proteomes" id="UP000886787"/>
    </source>
</evidence>
<accession>A0A9D0ZIS0</accession>
<comment type="caution">
    <text evidence="1">The sequence shown here is derived from an EMBL/GenBank/DDBJ whole genome shotgun (WGS) entry which is preliminary data.</text>
</comment>
<name>A0A9D0ZIS0_9FIRM</name>
<reference evidence="1" key="2">
    <citation type="journal article" date="2021" name="PeerJ">
        <title>Extensive microbial diversity within the chicken gut microbiome revealed by metagenomics and culture.</title>
        <authorList>
            <person name="Gilroy R."/>
            <person name="Ravi A."/>
            <person name="Getino M."/>
            <person name="Pursley I."/>
            <person name="Horton D.L."/>
            <person name="Alikhan N.F."/>
            <person name="Baker D."/>
            <person name="Gharbi K."/>
            <person name="Hall N."/>
            <person name="Watson M."/>
            <person name="Adriaenssens E.M."/>
            <person name="Foster-Nyarko E."/>
            <person name="Jarju S."/>
            <person name="Secka A."/>
            <person name="Antonio M."/>
            <person name="Oren A."/>
            <person name="Chaudhuri R.R."/>
            <person name="La Ragione R."/>
            <person name="Hildebrand F."/>
            <person name="Pallen M.J."/>
        </authorList>
    </citation>
    <scope>NUCLEOTIDE SEQUENCE</scope>
    <source>
        <strain evidence="1">ChiSjej1B19-3389</strain>
    </source>
</reference>
<organism evidence="1 2">
    <name type="scientific">Candidatus Scatavimonas merdigallinarum</name>
    <dbReference type="NCBI Taxonomy" id="2840914"/>
    <lineage>
        <taxon>Bacteria</taxon>
        <taxon>Bacillati</taxon>
        <taxon>Bacillota</taxon>
        <taxon>Clostridia</taxon>
        <taxon>Eubacteriales</taxon>
        <taxon>Oscillospiraceae</taxon>
        <taxon>Oscillospiraceae incertae sedis</taxon>
        <taxon>Candidatus Scatavimonas</taxon>
    </lineage>
</organism>
<sequence length="248" mass="28712">MDTKLKEPKIPRTKEELLSEAYTQIKFLKNACAYYDADDLDYAKQIALTLRVLLYESKHSLSVLQQLERQFVFDRPDFIDLSTVGGDLPNKEQTNFVRASLCKYQFIHQPDSPQVLPPMPLSIEKNRRYPTRAFQTWWNRLSVILIEQRYTLTRMKTVTLIADTDGGAHVDPQMLESLALIKRKEARPLKILTTLPNGQNKKYVAQIDQILAATIRTIAVETLFQFENKILPYCQTHCRPRKGAENPE</sequence>
<evidence type="ECO:0000313" key="1">
    <source>
        <dbReference type="EMBL" id="HIQ80981.1"/>
    </source>
</evidence>
<dbReference type="Proteomes" id="UP000886787">
    <property type="component" value="Unassembled WGS sequence"/>
</dbReference>
<protein>
    <submittedName>
        <fullName evidence="1">Uncharacterized protein</fullName>
    </submittedName>
</protein>